<comment type="caution">
    <text evidence="1">The sequence shown here is derived from an EMBL/GenBank/DDBJ whole genome shotgun (WGS) entry which is preliminary data.</text>
</comment>
<gene>
    <name evidence="1" type="ORF">EYC84_011535</name>
</gene>
<dbReference type="AlphaFoldDB" id="A0A5M9J5G5"/>
<accession>A0A5M9J5G5</accession>
<proteinExistence type="predicted"/>
<evidence type="ECO:0000313" key="1">
    <source>
        <dbReference type="EMBL" id="KAA8564624.1"/>
    </source>
</evidence>
<reference evidence="1 2" key="1">
    <citation type="submission" date="2019-06" db="EMBL/GenBank/DDBJ databases">
        <title>Genome Sequence of the Brown Rot Fungal Pathogen Monilinia fructicola.</title>
        <authorList>
            <person name="De Miccolis Angelini R.M."/>
            <person name="Landi L."/>
            <person name="Abate D."/>
            <person name="Pollastro S."/>
            <person name="Romanazzi G."/>
            <person name="Faretra F."/>
        </authorList>
    </citation>
    <scope>NUCLEOTIDE SEQUENCE [LARGE SCALE GENOMIC DNA]</scope>
    <source>
        <strain evidence="1 2">Mfrc123</strain>
    </source>
</reference>
<dbReference type="EMBL" id="VICG01000015">
    <property type="protein sequence ID" value="KAA8564624.1"/>
    <property type="molecule type" value="Genomic_DNA"/>
</dbReference>
<evidence type="ECO:0000313" key="2">
    <source>
        <dbReference type="Proteomes" id="UP000322873"/>
    </source>
</evidence>
<organism evidence="1 2">
    <name type="scientific">Monilinia fructicola</name>
    <name type="common">Brown rot fungus</name>
    <name type="synonym">Ciboria fructicola</name>
    <dbReference type="NCBI Taxonomy" id="38448"/>
    <lineage>
        <taxon>Eukaryota</taxon>
        <taxon>Fungi</taxon>
        <taxon>Dikarya</taxon>
        <taxon>Ascomycota</taxon>
        <taxon>Pezizomycotina</taxon>
        <taxon>Leotiomycetes</taxon>
        <taxon>Helotiales</taxon>
        <taxon>Sclerotiniaceae</taxon>
        <taxon>Monilinia</taxon>
    </lineage>
</organism>
<keyword evidence="2" id="KW-1185">Reference proteome</keyword>
<dbReference type="Proteomes" id="UP000322873">
    <property type="component" value="Unassembled WGS sequence"/>
</dbReference>
<name>A0A5M9J5G5_MONFR</name>
<sequence length="76" mass="8896">MIDVGLMKKRYYPEDEGKIYIHLRGQCSSSRSTASITAIQTTSQTTFPKDQYRDGYHDDMGWRNLDLEFFTDTLHN</sequence>
<protein>
    <submittedName>
        <fullName evidence="1">Uncharacterized protein</fullName>
    </submittedName>
</protein>